<dbReference type="PhylomeDB" id="A0A0G4FF30"/>
<dbReference type="PANTHER" id="PTHR21694:SF18">
    <property type="entry name" value="COILED-COIL DOMAIN-CONTAINING PROTEIN 63"/>
    <property type="match status" value="1"/>
</dbReference>
<reference evidence="5" key="1">
    <citation type="submission" date="2014-11" db="EMBL/GenBank/DDBJ databases">
        <authorList>
            <person name="Otto D Thomas"/>
            <person name="Naeem Raeece"/>
        </authorList>
    </citation>
    <scope>NUCLEOTIDE SEQUENCE</scope>
</reference>
<dbReference type="Pfam" id="PF21773">
    <property type="entry name" value="ODAD1_CC"/>
    <property type="match status" value="1"/>
</dbReference>
<dbReference type="EMBL" id="CDMZ01000317">
    <property type="protein sequence ID" value="CEM11652.1"/>
    <property type="molecule type" value="Genomic_DNA"/>
</dbReference>
<evidence type="ECO:0000256" key="3">
    <source>
        <dbReference type="SAM" id="MobiDB-lite"/>
    </source>
</evidence>
<name>A0A0G4FF30_9ALVE</name>
<dbReference type="VEuPathDB" id="CryptoDB:Cvel_16620"/>
<feature type="compositionally biased region" description="Basic and acidic residues" evidence="3">
    <location>
        <begin position="511"/>
        <end position="526"/>
    </location>
</feature>
<accession>A0A0G4FF30</accession>
<evidence type="ECO:0000256" key="2">
    <source>
        <dbReference type="SAM" id="Coils"/>
    </source>
</evidence>
<protein>
    <recommendedName>
        <fullName evidence="4">ODAD1 central coiled coil region domain-containing protein</fullName>
    </recommendedName>
</protein>
<evidence type="ECO:0000259" key="4">
    <source>
        <dbReference type="Pfam" id="PF21773"/>
    </source>
</evidence>
<feature type="coiled-coil region" evidence="2">
    <location>
        <begin position="314"/>
        <end position="348"/>
    </location>
</feature>
<keyword evidence="1 2" id="KW-0175">Coiled coil</keyword>
<feature type="domain" description="ODAD1 central coiled coil region" evidence="4">
    <location>
        <begin position="104"/>
        <end position="391"/>
    </location>
</feature>
<gene>
    <name evidence="5" type="ORF">Cvel_16620</name>
</gene>
<feature type="coiled-coil region" evidence="2">
    <location>
        <begin position="45"/>
        <end position="79"/>
    </location>
</feature>
<organism evidence="5">
    <name type="scientific">Chromera velia CCMP2878</name>
    <dbReference type="NCBI Taxonomy" id="1169474"/>
    <lineage>
        <taxon>Eukaryota</taxon>
        <taxon>Sar</taxon>
        <taxon>Alveolata</taxon>
        <taxon>Colpodellida</taxon>
        <taxon>Chromeraceae</taxon>
        <taxon>Chromera</taxon>
    </lineage>
</organism>
<dbReference type="PANTHER" id="PTHR21694">
    <property type="entry name" value="COILED-COIL DOMAIN-CONTAINING PROTEIN 63"/>
    <property type="match status" value="1"/>
</dbReference>
<feature type="region of interest" description="Disordered" evidence="3">
    <location>
        <begin position="1"/>
        <end position="33"/>
    </location>
</feature>
<dbReference type="InterPro" id="IPR051876">
    <property type="entry name" value="ODA-DC/CCD"/>
</dbReference>
<feature type="compositionally biased region" description="Low complexity" evidence="3">
    <location>
        <begin position="468"/>
        <end position="478"/>
    </location>
</feature>
<dbReference type="AlphaFoldDB" id="A0A0G4FF30"/>
<feature type="region of interest" description="Disordered" evidence="3">
    <location>
        <begin position="468"/>
        <end position="585"/>
    </location>
</feature>
<dbReference type="InterPro" id="IPR049258">
    <property type="entry name" value="ODAD1_CC"/>
</dbReference>
<feature type="compositionally biased region" description="Low complexity" evidence="3">
    <location>
        <begin position="533"/>
        <end position="568"/>
    </location>
</feature>
<feature type="compositionally biased region" description="Low complexity" evidence="3">
    <location>
        <begin position="1"/>
        <end position="10"/>
    </location>
</feature>
<evidence type="ECO:0000256" key="1">
    <source>
        <dbReference type="ARBA" id="ARBA00023054"/>
    </source>
</evidence>
<feature type="compositionally biased region" description="Low complexity" evidence="3">
    <location>
        <begin position="19"/>
        <end position="31"/>
    </location>
</feature>
<proteinExistence type="predicted"/>
<sequence length="585" mass="66278">MELAPSVSTSSPPPRTPKTPRTPGGSPRGVSMTPRALQNYLDDHVQRMQQEIEMVTRKLELEKRRRHILEESVQRTQDEYNDKRLKYNLTQASDADDVRKAYVQIRLMENRLEKALSKLNNTINVNNQLRSTVDQHRRETLTLAGVFHRLRYDIETNSKQLDYLKVQQGESKKVQQEAGKRFNSLNKTLGTERDKYKTTETELKQEMKDADMRMKEMEIKVHKETVAQRAGGGAFLVTEEEQGFNQEEMMRRILKICFLNSIQYRHIREQQRAIEVFEEAFATIKSTTGISDIEEIVKIFVKLEERNFSLLTFVNQVNREIEAVEARTKELKGQIAAHESTEREAEKRKALALREVQHQIETVRAATEEKERVHLRSQATLEKCRPHVESLRDWVANEWPEGLSNDLVGPAEDDGFLPHLQYIERFVLQFKDYIPSMEEVPLYPESYSPSNKSPKAGGPLPSQTVQLLNKAAQQQQQKMGSPRAAMLKPSEIPSSNIDDSDGDDAELGHTPYDRKKLREKSLESLKQRKKAQRGAAQQAPGPAVGASQASAVMGQAPPAASPWGARGPSSGGGGGSRGKDSSEPE</sequence>
<evidence type="ECO:0000313" key="5">
    <source>
        <dbReference type="EMBL" id="CEM11652.1"/>
    </source>
</evidence>
<feature type="coiled-coil region" evidence="2">
    <location>
        <begin position="105"/>
        <end position="139"/>
    </location>
</feature>